<dbReference type="PANTHER" id="PTHR12526:SF510">
    <property type="entry name" value="D-INOSITOL 3-PHOSPHATE GLYCOSYLTRANSFERASE"/>
    <property type="match status" value="1"/>
</dbReference>
<evidence type="ECO:0000313" key="3">
    <source>
        <dbReference type="EMBL" id="GLQ88081.1"/>
    </source>
</evidence>
<sequence>MLLERLVLWLHPCVYYDYDDSLFAFPRYAKELPKILPRFCRVVVGNDYIAEYTRKFNANITLIPTCPDQIEKRNAASTKKRLVIGWVGNPANLGYLRTLKRPIERLSERHDIELLVISAGPYQLQWFDLEGLPIRRRQWAMHRELEDLQEMDIGVMPVDEDEVGWGKCGFKALQYMAVGVPTIASPVGVNAAIVKHGECGFLASNEREWEQYLEELVVNANLRSNFGEAGRRKVAQSFDQDAQVSCWIALIRGLPLGDGSYYE</sequence>
<dbReference type="EMBL" id="BSOA01000014">
    <property type="protein sequence ID" value="GLQ88081.1"/>
    <property type="molecule type" value="Genomic_DNA"/>
</dbReference>
<proteinExistence type="predicted"/>
<keyword evidence="4" id="KW-1185">Reference proteome</keyword>
<accession>A0ABQ5XA81</accession>
<evidence type="ECO:0000256" key="1">
    <source>
        <dbReference type="ARBA" id="ARBA00022676"/>
    </source>
</evidence>
<dbReference type="SUPFAM" id="SSF53756">
    <property type="entry name" value="UDP-Glycosyltransferase/glycogen phosphorylase"/>
    <property type="match status" value="1"/>
</dbReference>
<keyword evidence="2" id="KW-0808">Transferase</keyword>
<dbReference type="PANTHER" id="PTHR12526">
    <property type="entry name" value="GLYCOSYLTRANSFERASE"/>
    <property type="match status" value="1"/>
</dbReference>
<organism evidence="3 4">
    <name type="scientific">Dyella flagellata</name>
    <dbReference type="NCBI Taxonomy" id="1867833"/>
    <lineage>
        <taxon>Bacteria</taxon>
        <taxon>Pseudomonadati</taxon>
        <taxon>Pseudomonadota</taxon>
        <taxon>Gammaproteobacteria</taxon>
        <taxon>Lysobacterales</taxon>
        <taxon>Rhodanobacteraceae</taxon>
        <taxon>Dyella</taxon>
    </lineage>
</organism>
<evidence type="ECO:0000256" key="2">
    <source>
        <dbReference type="ARBA" id="ARBA00022679"/>
    </source>
</evidence>
<gene>
    <name evidence="3" type="ORF">GCM10007898_16500</name>
</gene>
<name>A0ABQ5XA81_9GAMM</name>
<reference evidence="4" key="1">
    <citation type="journal article" date="2019" name="Int. J. Syst. Evol. Microbiol.">
        <title>The Global Catalogue of Microorganisms (GCM) 10K type strain sequencing project: providing services to taxonomists for standard genome sequencing and annotation.</title>
        <authorList>
            <consortium name="The Broad Institute Genomics Platform"/>
            <consortium name="The Broad Institute Genome Sequencing Center for Infectious Disease"/>
            <person name="Wu L."/>
            <person name="Ma J."/>
        </authorList>
    </citation>
    <scope>NUCLEOTIDE SEQUENCE [LARGE SCALE GENOMIC DNA]</scope>
    <source>
        <strain evidence="4">NBRC 111981</strain>
    </source>
</reference>
<protein>
    <recommendedName>
        <fullName evidence="5">Glycosyl transferases group 1</fullName>
    </recommendedName>
</protein>
<dbReference type="Gene3D" id="3.40.50.2000">
    <property type="entry name" value="Glycogen Phosphorylase B"/>
    <property type="match status" value="1"/>
</dbReference>
<keyword evidence="1" id="KW-0328">Glycosyltransferase</keyword>
<dbReference type="Pfam" id="PF13692">
    <property type="entry name" value="Glyco_trans_1_4"/>
    <property type="match status" value="1"/>
</dbReference>
<dbReference type="Proteomes" id="UP001156627">
    <property type="component" value="Unassembled WGS sequence"/>
</dbReference>
<evidence type="ECO:0000313" key="4">
    <source>
        <dbReference type="Proteomes" id="UP001156627"/>
    </source>
</evidence>
<dbReference type="CDD" id="cd03801">
    <property type="entry name" value="GT4_PimA-like"/>
    <property type="match status" value="1"/>
</dbReference>
<evidence type="ECO:0008006" key="5">
    <source>
        <dbReference type="Google" id="ProtNLM"/>
    </source>
</evidence>
<comment type="caution">
    <text evidence="3">The sequence shown here is derived from an EMBL/GenBank/DDBJ whole genome shotgun (WGS) entry which is preliminary data.</text>
</comment>